<comment type="caution">
    <text evidence="1">The sequence shown here is derived from an EMBL/GenBank/DDBJ whole genome shotgun (WGS) entry which is preliminary data.</text>
</comment>
<dbReference type="EMBL" id="JARYMX010000002">
    <property type="protein sequence ID" value="KAJ9563683.1"/>
    <property type="molecule type" value="Genomic_DNA"/>
</dbReference>
<dbReference type="PANTHER" id="PTHR24559">
    <property type="entry name" value="TRANSPOSON TY3-I GAG-POL POLYPROTEIN"/>
    <property type="match status" value="1"/>
</dbReference>
<dbReference type="Proteomes" id="UP001172457">
    <property type="component" value="Chromosome 2"/>
</dbReference>
<evidence type="ECO:0000313" key="1">
    <source>
        <dbReference type="EMBL" id="KAJ9563683.1"/>
    </source>
</evidence>
<organism evidence="1 2">
    <name type="scientific">Centaurea solstitialis</name>
    <name type="common">yellow star-thistle</name>
    <dbReference type="NCBI Taxonomy" id="347529"/>
    <lineage>
        <taxon>Eukaryota</taxon>
        <taxon>Viridiplantae</taxon>
        <taxon>Streptophyta</taxon>
        <taxon>Embryophyta</taxon>
        <taxon>Tracheophyta</taxon>
        <taxon>Spermatophyta</taxon>
        <taxon>Magnoliopsida</taxon>
        <taxon>eudicotyledons</taxon>
        <taxon>Gunneridae</taxon>
        <taxon>Pentapetalae</taxon>
        <taxon>asterids</taxon>
        <taxon>campanulids</taxon>
        <taxon>Asterales</taxon>
        <taxon>Asteraceae</taxon>
        <taxon>Carduoideae</taxon>
        <taxon>Cardueae</taxon>
        <taxon>Centaureinae</taxon>
        <taxon>Centaurea</taxon>
    </lineage>
</organism>
<accession>A0AA38TMK8</accession>
<dbReference type="InterPro" id="IPR043128">
    <property type="entry name" value="Rev_trsase/Diguanyl_cyclase"/>
</dbReference>
<dbReference type="Gene3D" id="3.30.70.270">
    <property type="match status" value="1"/>
</dbReference>
<dbReference type="PANTHER" id="PTHR24559:SF444">
    <property type="entry name" value="REVERSE TRANSCRIPTASE DOMAIN-CONTAINING PROTEIN"/>
    <property type="match status" value="1"/>
</dbReference>
<dbReference type="AlphaFoldDB" id="A0AA38TMK8"/>
<sequence length="140" mass="16351">MQELMRMCTDYREITKLTVRNRYPLSRIDDLFDQLQGAMWFLRIDLHSGCKWSTFEVYWRLYARHVECGGKKTAAIEILRKKLCEVLGLVVSNDDLASRYVMQSRRREVKSESSNKEGGIGQVVRVIPDSRGLLVVETEY</sequence>
<keyword evidence="2" id="KW-1185">Reference proteome</keyword>
<evidence type="ECO:0000313" key="2">
    <source>
        <dbReference type="Proteomes" id="UP001172457"/>
    </source>
</evidence>
<protein>
    <submittedName>
        <fullName evidence="1">Uncharacterized protein</fullName>
    </submittedName>
</protein>
<reference evidence="1" key="1">
    <citation type="submission" date="2023-03" db="EMBL/GenBank/DDBJ databases">
        <title>Chromosome-scale reference genome and RAD-based genetic map of yellow starthistle (Centaurea solstitialis) reveal putative structural variation and QTLs associated with invader traits.</title>
        <authorList>
            <person name="Reatini B."/>
            <person name="Cang F.A."/>
            <person name="Jiang Q."/>
            <person name="Mckibben M.T.W."/>
            <person name="Barker M.S."/>
            <person name="Rieseberg L.H."/>
            <person name="Dlugosch K.M."/>
        </authorList>
    </citation>
    <scope>NUCLEOTIDE SEQUENCE</scope>
    <source>
        <strain evidence="1">CAN-66</strain>
        <tissue evidence="1">Leaf</tissue>
    </source>
</reference>
<proteinExistence type="predicted"/>
<dbReference type="SUPFAM" id="SSF56672">
    <property type="entry name" value="DNA/RNA polymerases"/>
    <property type="match status" value="1"/>
</dbReference>
<name>A0AA38TMK8_9ASTR</name>
<dbReference type="InterPro" id="IPR053134">
    <property type="entry name" value="RNA-dir_DNA_polymerase"/>
</dbReference>
<dbReference type="InterPro" id="IPR043502">
    <property type="entry name" value="DNA/RNA_pol_sf"/>
</dbReference>
<gene>
    <name evidence="1" type="ORF">OSB04_008843</name>
</gene>